<evidence type="ECO:0000313" key="2">
    <source>
        <dbReference type="Proteomes" id="UP000585272"/>
    </source>
</evidence>
<sequence length="244" mass="26114">MTVDFTLPPPDRLLVAPPRGEQIAVPLHILADVPLTGVDLVSEDGCPLPLLTTAEAADLSISGIASILAVLAVRARVDHLLDGEAIAREVGAIVGRDKTRRGEALGAADDPSTAFGAALASSTPLRALLRDLSHSTLTLVPLAYEPDRRRVVKIAWDWPFYWRRHADTRPTPYPLTPESERARRTGAVLAFLGWSDTPLAIGDLPFGWARSTHVELGAPADVELHSACLTLSQRDPATCACTDA</sequence>
<dbReference type="Proteomes" id="UP000585272">
    <property type="component" value="Unassembled WGS sequence"/>
</dbReference>
<reference evidence="1 2" key="1">
    <citation type="submission" date="2020-08" db="EMBL/GenBank/DDBJ databases">
        <title>Genomic Encyclopedia of Archaeal and Bacterial Type Strains, Phase II (KMG-II): from individual species to whole genera.</title>
        <authorList>
            <person name="Goeker M."/>
        </authorList>
    </citation>
    <scope>NUCLEOTIDE SEQUENCE [LARGE SCALE GENOMIC DNA]</scope>
    <source>
        <strain evidence="1 2">DSM 23288</strain>
    </source>
</reference>
<comment type="caution">
    <text evidence="1">The sequence shown here is derived from an EMBL/GenBank/DDBJ whole genome shotgun (WGS) entry which is preliminary data.</text>
</comment>
<organism evidence="1 2">
    <name type="scientific">Conexibacter arvalis</name>
    <dbReference type="NCBI Taxonomy" id="912552"/>
    <lineage>
        <taxon>Bacteria</taxon>
        <taxon>Bacillati</taxon>
        <taxon>Actinomycetota</taxon>
        <taxon>Thermoleophilia</taxon>
        <taxon>Solirubrobacterales</taxon>
        <taxon>Conexibacteraceae</taxon>
        <taxon>Conexibacter</taxon>
    </lineage>
</organism>
<dbReference type="RefSeq" id="WP_183345397.1">
    <property type="nucleotide sequence ID" value="NZ_JACHNU010000009.1"/>
</dbReference>
<evidence type="ECO:0000313" key="1">
    <source>
        <dbReference type="EMBL" id="MBB4664932.1"/>
    </source>
</evidence>
<dbReference type="AlphaFoldDB" id="A0A840IIW9"/>
<name>A0A840IIW9_9ACTN</name>
<dbReference type="EMBL" id="JACHNU010000009">
    <property type="protein sequence ID" value="MBB4664932.1"/>
    <property type="molecule type" value="Genomic_DNA"/>
</dbReference>
<protein>
    <submittedName>
        <fullName evidence="1">Uncharacterized protein</fullName>
    </submittedName>
</protein>
<gene>
    <name evidence="1" type="ORF">BDZ31_004550</name>
</gene>
<accession>A0A840IIW9</accession>
<proteinExistence type="predicted"/>
<keyword evidence="2" id="KW-1185">Reference proteome</keyword>